<reference evidence="2 3" key="1">
    <citation type="submission" date="2024-05" db="EMBL/GenBank/DDBJ databases">
        <title>Genome sequencing of Marine Estuary Bacteria, Shewanella vesiculosa and S. baltica, and Pseudomonas syringae.</title>
        <authorList>
            <person name="Gurung A."/>
            <person name="Maclea K.S."/>
        </authorList>
    </citation>
    <scope>NUCLEOTIDE SEQUENCE [LARGE SCALE GENOMIC DNA]</scope>
    <source>
        <strain evidence="2 3">1A</strain>
    </source>
</reference>
<gene>
    <name evidence="2" type="ORF">ABHN84_19740</name>
</gene>
<keyword evidence="3" id="KW-1185">Reference proteome</keyword>
<accession>A0ABV0FWY6</accession>
<feature type="chain" id="PRO_5045216478" evidence="1">
    <location>
        <begin position="21"/>
        <end position="305"/>
    </location>
</feature>
<protein>
    <submittedName>
        <fullName evidence="2">Uncharacterized protein</fullName>
    </submittedName>
</protein>
<sequence length="305" mass="33887">MKLITGLTLAMLLCSPSIMAFDLEEAAKLKEAQSDIKSSFSEDVKKMMSELGDVENVRMLPIRNVMLIQLKGKPPIFVSSNGRFLIEGDIKDLWSMTPVQTVEQAEDSWLLHLDTFANGTLMDQMAVIPFGNPSLKKQARVFVSPTAKQSQEFLMNIDPSKVNLDLIIMPHDKGSITPSMKAWCGYSTVDSLQVLMTGDANDIAQRECDETDLKKVMTPMLMATYLDISKIPYFVRIDGKRFAGLPDKPIEWLQNLPKAPVAETTETSAKTVKKIPVVKNPSNEVIESPSEQVMADAMADVTEQQ</sequence>
<keyword evidence="1" id="KW-0732">Signal</keyword>
<evidence type="ECO:0000313" key="3">
    <source>
        <dbReference type="Proteomes" id="UP001477278"/>
    </source>
</evidence>
<name>A0ABV0FWY6_9GAMM</name>
<dbReference type="Proteomes" id="UP001477278">
    <property type="component" value="Unassembled WGS sequence"/>
</dbReference>
<dbReference type="RefSeq" id="WP_347690928.1">
    <property type="nucleotide sequence ID" value="NZ_JBDPZN010000015.1"/>
</dbReference>
<proteinExistence type="predicted"/>
<comment type="caution">
    <text evidence="2">The sequence shown here is derived from an EMBL/GenBank/DDBJ whole genome shotgun (WGS) entry which is preliminary data.</text>
</comment>
<dbReference type="EMBL" id="JBDPZN010000015">
    <property type="protein sequence ID" value="MEO3684497.1"/>
    <property type="molecule type" value="Genomic_DNA"/>
</dbReference>
<feature type="signal peptide" evidence="1">
    <location>
        <begin position="1"/>
        <end position="20"/>
    </location>
</feature>
<evidence type="ECO:0000256" key="1">
    <source>
        <dbReference type="SAM" id="SignalP"/>
    </source>
</evidence>
<organism evidence="2 3">
    <name type="scientific">Shewanella vesiculosa</name>
    <dbReference type="NCBI Taxonomy" id="518738"/>
    <lineage>
        <taxon>Bacteria</taxon>
        <taxon>Pseudomonadati</taxon>
        <taxon>Pseudomonadota</taxon>
        <taxon>Gammaproteobacteria</taxon>
        <taxon>Alteromonadales</taxon>
        <taxon>Shewanellaceae</taxon>
        <taxon>Shewanella</taxon>
    </lineage>
</organism>
<evidence type="ECO:0000313" key="2">
    <source>
        <dbReference type="EMBL" id="MEO3684497.1"/>
    </source>
</evidence>